<gene>
    <name evidence="2" type="ORF">ACFQT0_19730</name>
</gene>
<keyword evidence="1" id="KW-1133">Transmembrane helix</keyword>
<keyword evidence="1" id="KW-0812">Transmembrane</keyword>
<feature type="transmembrane region" description="Helical" evidence="1">
    <location>
        <begin position="12"/>
        <end position="35"/>
    </location>
</feature>
<comment type="caution">
    <text evidence="2">The sequence shown here is derived from an EMBL/GenBank/DDBJ whole genome shotgun (WGS) entry which is preliminary data.</text>
</comment>
<evidence type="ECO:0008006" key="4">
    <source>
        <dbReference type="Google" id="ProtNLM"/>
    </source>
</evidence>
<proteinExistence type="predicted"/>
<evidence type="ECO:0000313" key="2">
    <source>
        <dbReference type="EMBL" id="MFC7669338.1"/>
    </source>
</evidence>
<dbReference type="RefSeq" id="WP_380204846.1">
    <property type="nucleotide sequence ID" value="NZ_JBHTEK010000001.1"/>
</dbReference>
<reference evidence="3" key="1">
    <citation type="journal article" date="2019" name="Int. J. Syst. Evol. Microbiol.">
        <title>The Global Catalogue of Microorganisms (GCM) 10K type strain sequencing project: providing services to taxonomists for standard genome sequencing and annotation.</title>
        <authorList>
            <consortium name="The Broad Institute Genomics Platform"/>
            <consortium name="The Broad Institute Genome Sequencing Center for Infectious Disease"/>
            <person name="Wu L."/>
            <person name="Ma J."/>
        </authorList>
    </citation>
    <scope>NUCLEOTIDE SEQUENCE [LARGE SCALE GENOMIC DNA]</scope>
    <source>
        <strain evidence="3">JCM 19635</strain>
    </source>
</reference>
<keyword evidence="3" id="KW-1185">Reference proteome</keyword>
<evidence type="ECO:0000256" key="1">
    <source>
        <dbReference type="SAM" id="Phobius"/>
    </source>
</evidence>
<dbReference type="EMBL" id="JBHTEK010000001">
    <property type="protein sequence ID" value="MFC7669338.1"/>
    <property type="molecule type" value="Genomic_DNA"/>
</dbReference>
<name>A0ABW2U756_9BACT</name>
<sequence>MGAVQPNPVHNLSALTTLTAVAATLLLLLQFVLLARHPSEILLSETLSVVADTTASATPGTGRVIVSPSFTLDHPAALEIDFNTTLSNQWLELPVSLVNEQTGQGFEFTKNIEFYSGVESGESWTEGSRNASAMLSAVPAGRYHLNFYPFSEAGPAAPTIVATVEANPGLWGNFWLVLGLLFIYPIVQVWRQSSYETRRWEESDFGPTSS</sequence>
<accession>A0ABW2U756</accession>
<protein>
    <recommendedName>
        <fullName evidence="4">DUF4178 domain-containing protein</fullName>
    </recommendedName>
</protein>
<keyword evidence="1" id="KW-0472">Membrane</keyword>
<dbReference type="Proteomes" id="UP001596513">
    <property type="component" value="Unassembled WGS sequence"/>
</dbReference>
<evidence type="ECO:0000313" key="3">
    <source>
        <dbReference type="Proteomes" id="UP001596513"/>
    </source>
</evidence>
<feature type="transmembrane region" description="Helical" evidence="1">
    <location>
        <begin position="170"/>
        <end position="190"/>
    </location>
</feature>
<organism evidence="2 3">
    <name type="scientific">Hymenobacter humi</name>
    <dbReference type="NCBI Taxonomy" id="1411620"/>
    <lineage>
        <taxon>Bacteria</taxon>
        <taxon>Pseudomonadati</taxon>
        <taxon>Bacteroidota</taxon>
        <taxon>Cytophagia</taxon>
        <taxon>Cytophagales</taxon>
        <taxon>Hymenobacteraceae</taxon>
        <taxon>Hymenobacter</taxon>
    </lineage>
</organism>